<dbReference type="GO" id="GO:0008083">
    <property type="term" value="F:growth factor activity"/>
    <property type="evidence" value="ECO:0007669"/>
    <property type="project" value="UniProtKB-UniRule"/>
</dbReference>
<dbReference type="Pfam" id="PF06404">
    <property type="entry name" value="PSK"/>
    <property type="match status" value="1"/>
</dbReference>
<comment type="caution">
    <text evidence="10">The sequence shown here is derived from an EMBL/GenBank/DDBJ whole genome shotgun (WGS) entry which is preliminary data.</text>
</comment>
<evidence type="ECO:0000256" key="7">
    <source>
        <dbReference type="ARBA" id="ARBA00022782"/>
    </source>
</evidence>
<dbReference type="EMBL" id="WHWC01000002">
    <property type="protein sequence ID" value="KAG8387536.1"/>
    <property type="molecule type" value="Genomic_DNA"/>
</dbReference>
<evidence type="ECO:0000256" key="1">
    <source>
        <dbReference type="ARBA" id="ARBA00004613"/>
    </source>
</evidence>
<dbReference type="PANTHER" id="PTHR33285">
    <property type="entry name" value="PHYTOSULFOKINES 3"/>
    <property type="match status" value="1"/>
</dbReference>
<organism evidence="10 11">
    <name type="scientific">Buddleja alternifolia</name>
    <dbReference type="NCBI Taxonomy" id="168488"/>
    <lineage>
        <taxon>Eukaryota</taxon>
        <taxon>Viridiplantae</taxon>
        <taxon>Streptophyta</taxon>
        <taxon>Embryophyta</taxon>
        <taxon>Tracheophyta</taxon>
        <taxon>Spermatophyta</taxon>
        <taxon>Magnoliopsida</taxon>
        <taxon>eudicotyledons</taxon>
        <taxon>Gunneridae</taxon>
        <taxon>Pentapetalae</taxon>
        <taxon>asterids</taxon>
        <taxon>lamiids</taxon>
        <taxon>Lamiales</taxon>
        <taxon>Scrophulariaceae</taxon>
        <taxon>Buddlejeae</taxon>
        <taxon>Buddleja</taxon>
    </lineage>
</organism>
<keyword evidence="5 9" id="KW-0765">Sulfation</keyword>
<evidence type="ECO:0000256" key="3">
    <source>
        <dbReference type="ARBA" id="ARBA00022473"/>
    </source>
</evidence>
<dbReference type="PANTHER" id="PTHR33285:SF22">
    <property type="entry name" value="PHYTOSULFOKINES 6-RELATED"/>
    <property type="match status" value="1"/>
</dbReference>
<comment type="function">
    <text evidence="9">Promotes plant cell differentiation, organogenesis and somatic embryogenesis as well as cell proliferation.</text>
</comment>
<sequence>MKLNFLHLVALLFFLGFLITTSHSSGRKLAAKEGEADAKLSTMEPAVKMESVDSFDKVMGVEECENEEDEECLKRRVILEAHLDYIYTQHHKP</sequence>
<keyword evidence="8 9" id="KW-0339">Growth factor</keyword>
<evidence type="ECO:0000256" key="2">
    <source>
        <dbReference type="ARBA" id="ARBA00010781"/>
    </source>
</evidence>
<dbReference type="GO" id="GO:0030154">
    <property type="term" value="P:cell differentiation"/>
    <property type="evidence" value="ECO:0007669"/>
    <property type="project" value="UniProtKB-UniRule"/>
</dbReference>
<keyword evidence="4 9" id="KW-0964">Secreted</keyword>
<feature type="chain" id="PRO_5043096376" description="Phytosulfokine" evidence="9">
    <location>
        <begin position="25"/>
        <end position="93"/>
    </location>
</feature>
<keyword evidence="3 9" id="KW-0217">Developmental protein</keyword>
<evidence type="ECO:0000256" key="5">
    <source>
        <dbReference type="ARBA" id="ARBA00022641"/>
    </source>
</evidence>
<evidence type="ECO:0000256" key="6">
    <source>
        <dbReference type="ARBA" id="ARBA00022729"/>
    </source>
</evidence>
<comment type="subcellular location">
    <subcellularLocation>
        <location evidence="1 9">Secreted</location>
    </subcellularLocation>
</comment>
<name>A0AAV6XX56_9LAMI</name>
<gene>
    <name evidence="10" type="ORF">BUALT_Bualt02G0031300</name>
</gene>
<keyword evidence="7 9" id="KW-0221">Differentiation</keyword>
<dbReference type="GO" id="GO:0005576">
    <property type="term" value="C:extracellular region"/>
    <property type="evidence" value="ECO:0007669"/>
    <property type="project" value="UniProtKB-SubCell"/>
</dbReference>
<dbReference type="InterPro" id="IPR009438">
    <property type="entry name" value="Phytosulfokine"/>
</dbReference>
<dbReference type="Proteomes" id="UP000826271">
    <property type="component" value="Unassembled WGS sequence"/>
</dbReference>
<evidence type="ECO:0000256" key="9">
    <source>
        <dbReference type="RuleBase" id="RU368031"/>
    </source>
</evidence>
<evidence type="ECO:0000313" key="10">
    <source>
        <dbReference type="EMBL" id="KAG8387536.1"/>
    </source>
</evidence>
<evidence type="ECO:0000313" key="11">
    <source>
        <dbReference type="Proteomes" id="UP000826271"/>
    </source>
</evidence>
<evidence type="ECO:0000256" key="4">
    <source>
        <dbReference type="ARBA" id="ARBA00022525"/>
    </source>
</evidence>
<keyword evidence="6 9" id="KW-0732">Signal</keyword>
<protein>
    <recommendedName>
        <fullName evidence="9">Phytosulfokine</fullName>
    </recommendedName>
    <component>
        <recommendedName>
            <fullName evidence="9">Phytosulfokine-alpha</fullName>
            <shortName evidence="9">PSK-alpha</shortName>
            <shortName evidence="9">Phytosulfokine-a</shortName>
        </recommendedName>
    </component>
    <component>
        <recommendedName>
            <fullName evidence="9">Phytosulfokine-beta</fullName>
            <shortName evidence="9">PSK-beta</shortName>
            <shortName evidence="9">Phytosulfokine-b</shortName>
        </recommendedName>
    </component>
</protein>
<dbReference type="GO" id="GO:0008283">
    <property type="term" value="P:cell population proliferation"/>
    <property type="evidence" value="ECO:0007669"/>
    <property type="project" value="UniProtKB-UniRule"/>
</dbReference>
<proteinExistence type="inferred from homology"/>
<comment type="PTM">
    <text evidence="9">PSK-alpha is produced by endopeptidase digestion. PSK-beta is produced from PSK-alpha by exopeptidase digestion.</text>
</comment>
<accession>A0AAV6XX56</accession>
<keyword evidence="11" id="KW-1185">Reference proteome</keyword>
<comment type="similarity">
    <text evidence="2 9">Belongs to the phytosulfokine family.</text>
</comment>
<feature type="signal peptide" evidence="9">
    <location>
        <begin position="1"/>
        <end position="24"/>
    </location>
</feature>
<evidence type="ECO:0000256" key="8">
    <source>
        <dbReference type="ARBA" id="ARBA00023030"/>
    </source>
</evidence>
<dbReference type="AlphaFoldDB" id="A0AAV6XX56"/>
<comment type="PTM">
    <text evidence="9">Sulfation is important for activity and for the binding to a putative membrane receptor.</text>
</comment>
<reference evidence="10" key="1">
    <citation type="submission" date="2019-10" db="EMBL/GenBank/DDBJ databases">
        <authorList>
            <person name="Zhang R."/>
            <person name="Pan Y."/>
            <person name="Wang J."/>
            <person name="Ma R."/>
            <person name="Yu S."/>
        </authorList>
    </citation>
    <scope>NUCLEOTIDE SEQUENCE</scope>
    <source>
        <strain evidence="10">LA-IB0</strain>
        <tissue evidence="10">Leaf</tissue>
    </source>
</reference>